<dbReference type="Pfam" id="PF06283">
    <property type="entry name" value="ThuA"/>
    <property type="match status" value="1"/>
</dbReference>
<feature type="domain" description="ThuA-like" evidence="1">
    <location>
        <begin position="5"/>
        <end position="217"/>
    </location>
</feature>
<dbReference type="SUPFAM" id="SSF52317">
    <property type="entry name" value="Class I glutamine amidotransferase-like"/>
    <property type="match status" value="1"/>
</dbReference>
<dbReference type="PANTHER" id="PTHR40469:SF2">
    <property type="entry name" value="GALACTOSE-BINDING DOMAIN-LIKE SUPERFAMILY PROTEIN"/>
    <property type="match status" value="1"/>
</dbReference>
<dbReference type="EMBL" id="JAMTCK010000002">
    <property type="protein sequence ID" value="MCP2164176.1"/>
    <property type="molecule type" value="Genomic_DNA"/>
</dbReference>
<proteinExistence type="predicted"/>
<dbReference type="InterPro" id="IPR029062">
    <property type="entry name" value="Class_I_gatase-like"/>
</dbReference>
<comment type="caution">
    <text evidence="2">The sequence shown here is derived from an EMBL/GenBank/DDBJ whole genome shotgun (WGS) entry which is preliminary data.</text>
</comment>
<dbReference type="RefSeq" id="WP_253767566.1">
    <property type="nucleotide sequence ID" value="NZ_JAMTCK010000002.1"/>
</dbReference>
<keyword evidence="3" id="KW-1185">Reference proteome</keyword>
<dbReference type="InterPro" id="IPR029010">
    <property type="entry name" value="ThuA-like"/>
</dbReference>
<evidence type="ECO:0000313" key="2">
    <source>
        <dbReference type="EMBL" id="MCP2164176.1"/>
    </source>
</evidence>
<dbReference type="Proteomes" id="UP001206128">
    <property type="component" value="Unassembled WGS sequence"/>
</dbReference>
<dbReference type="PANTHER" id="PTHR40469">
    <property type="entry name" value="SECRETED GLYCOSYL HYDROLASE"/>
    <property type="match status" value="1"/>
</dbReference>
<evidence type="ECO:0000259" key="1">
    <source>
        <dbReference type="Pfam" id="PF06283"/>
    </source>
</evidence>
<protein>
    <recommendedName>
        <fullName evidence="1">ThuA-like domain-containing protein</fullName>
    </recommendedName>
</protein>
<organism evidence="2 3">
    <name type="scientific">Goodfellowiella coeruleoviolacea</name>
    <dbReference type="NCBI Taxonomy" id="334858"/>
    <lineage>
        <taxon>Bacteria</taxon>
        <taxon>Bacillati</taxon>
        <taxon>Actinomycetota</taxon>
        <taxon>Actinomycetes</taxon>
        <taxon>Pseudonocardiales</taxon>
        <taxon>Pseudonocardiaceae</taxon>
        <taxon>Goodfellowiella</taxon>
    </lineage>
</organism>
<evidence type="ECO:0000313" key="3">
    <source>
        <dbReference type="Proteomes" id="UP001206128"/>
    </source>
</evidence>
<dbReference type="Gene3D" id="3.40.50.880">
    <property type="match status" value="1"/>
</dbReference>
<accession>A0AAE3G9K8</accession>
<dbReference type="AlphaFoldDB" id="A0AAE3G9K8"/>
<reference evidence="2" key="1">
    <citation type="submission" date="2022-06" db="EMBL/GenBank/DDBJ databases">
        <title>Genomic Encyclopedia of Archaeal and Bacterial Type Strains, Phase II (KMG-II): from individual species to whole genera.</title>
        <authorList>
            <person name="Goeker M."/>
        </authorList>
    </citation>
    <scope>NUCLEOTIDE SEQUENCE</scope>
    <source>
        <strain evidence="2">DSM 43935</strain>
    </source>
</reference>
<name>A0AAE3G9K8_9PSEU</name>
<sequence length="225" mass="24732">MTSRRALVVRGGWAGHQPRETTELFLPFLRDNGFDVHVSETLDAYTDADLMAGADLVVQCWSRDEISAEQAAGLITAVANGTGFAGWHGGIVGAFRNNLDYHRLTGGQFLAHPGGFIDHEVLICPNRTDHPIVRGFDRLVLHTEQYWVFSDAGNDVLATTTVAADADTPWHTPITVPAIWTRRWGAGRVFVSTIGHHVPDLVLPDVRTITERGLLWASRPARPAH</sequence>
<gene>
    <name evidence="2" type="ORF">LX83_001016</name>
</gene>